<dbReference type="SUPFAM" id="SSF49373">
    <property type="entry name" value="Invasin/intimin cell-adhesion fragments"/>
    <property type="match status" value="1"/>
</dbReference>
<sequence length="1002" mass="104515">MEAKRGSVKPSVKEIKFAEDKMSATIEFNAVMIAGDYTVTVTGLTEEALTGTVKVEAEKLTKIEFLSDVAVQSEVMTGTTLDNINLKMNVQAKNQYDEIVNDKLRASSISITASKGASTGHEINKEGILTIKGNATDMFKVDDKVVVTIVDSETGVTATKTVTVVKSAQVDTIVLGELKTDDVELAKKPINVNNMGSEFAKYYIPVEIKDQYGNVLKAEELKDVNVLSSNDNIIRLAGTKIVNLAKVGTVIKFQAPKSPATHGTAVLTVVAAGTGKTANTTVKVLENAKTDVLTVSTPEKALKLEVKVELPFTAVDQYGNDLVSNTELVKDGVASGSKLLKFTDGSSITTTGATIDYSVDYGNKNKVKLHITPDAENVVITAVSATGKAQTLNLKAEKAPAAASLGGLSKDIYNLIQKGQTQTISLDDIVINDQYGEKINLPAGFSLKFEAEDGAADKVGITNTTLNNSTTSTVISAGVKGTEVFEISLIDNSSPAKTLDTITVTFETVELKDITTFGMKEVGKIFTGASTKYNNPTSDYAKNLTIFGKKGSAEVKVDQGLLVSATATAPIEVVGSAIPYKAIDTKGLDKTATLTGVVAGADNPLTITQTLTYSDAQSVVTDLKVRKTGNEAEIKDGAIVVPANFINGKKIGPVGATSTFQFYGEDQYGVAPREISYTVTNVAKADKSTAPTITISKAGEISVSGASLVEGDTFTITGIVDGVVKTIKVIVGDTVANTSLTASNIAIETPAKAIYNDGDSLDLSSLVVTVTYSNGVTEEIPYAQFVAKGIATDKANGVALTTADNGTEVVISVDGKSVNQAITVNPVFDSLTIKTAPTKTTYNDGETLELTGLEVDLLSKDGTLIKTVAFADFTAESITTVKANGTTLTTTDDKVVITKGSKTVNQAITVDPILVTGIAVTGAADATTIETNNGTLQMSAAVLPAGATNKAVTWSVVAGTGTASIDADGLLTALTNGTVTVKAVAKDGSLVEGTKEITISNQ</sequence>
<dbReference type="Pfam" id="PF02368">
    <property type="entry name" value="Big_2"/>
    <property type="match status" value="1"/>
</dbReference>
<dbReference type="Proteomes" id="UP000186112">
    <property type="component" value="Unassembled WGS sequence"/>
</dbReference>
<name>A0A1U7M5K8_TISCR</name>
<dbReference type="RefSeq" id="WP_075726485.1">
    <property type="nucleotide sequence ID" value="NZ_LTDM01000022.1"/>
</dbReference>
<keyword evidence="3" id="KW-1185">Reference proteome</keyword>
<organism evidence="2 3">
    <name type="scientific">Tissierella creatinophila DSM 6911</name>
    <dbReference type="NCBI Taxonomy" id="1123403"/>
    <lineage>
        <taxon>Bacteria</taxon>
        <taxon>Bacillati</taxon>
        <taxon>Bacillota</taxon>
        <taxon>Tissierellia</taxon>
        <taxon>Tissierellales</taxon>
        <taxon>Tissierellaceae</taxon>
        <taxon>Tissierella</taxon>
    </lineage>
</organism>
<evidence type="ECO:0000313" key="2">
    <source>
        <dbReference type="EMBL" id="OLS02597.1"/>
    </source>
</evidence>
<dbReference type="Gene3D" id="2.60.40.1080">
    <property type="match status" value="1"/>
</dbReference>
<proteinExistence type="predicted"/>
<dbReference type="SMART" id="SM00635">
    <property type="entry name" value="BID_2"/>
    <property type="match status" value="1"/>
</dbReference>
<gene>
    <name evidence="2" type="ORF">TICRE_13980</name>
</gene>
<dbReference type="AlphaFoldDB" id="A0A1U7M5K8"/>
<dbReference type="EMBL" id="LTDM01000022">
    <property type="protein sequence ID" value="OLS02597.1"/>
    <property type="molecule type" value="Genomic_DNA"/>
</dbReference>
<comment type="caution">
    <text evidence="2">The sequence shown here is derived from an EMBL/GenBank/DDBJ whole genome shotgun (WGS) entry which is preliminary data.</text>
</comment>
<reference evidence="2 3" key="1">
    <citation type="submission" date="2016-02" db="EMBL/GenBank/DDBJ databases">
        <title>Genome sequence of Tissierella creatinophila DSM 6911.</title>
        <authorList>
            <person name="Poehlein A."/>
            <person name="Daniel R."/>
        </authorList>
    </citation>
    <scope>NUCLEOTIDE SEQUENCE [LARGE SCALE GENOMIC DNA]</scope>
    <source>
        <strain evidence="2 3">DSM 6911</strain>
    </source>
</reference>
<feature type="domain" description="BIG2" evidence="1">
    <location>
        <begin position="914"/>
        <end position="995"/>
    </location>
</feature>
<protein>
    <submittedName>
        <fullName evidence="2">Bacterial Ig-like domain (Group 2)</fullName>
    </submittedName>
</protein>
<accession>A0A1U7M5K8</accession>
<evidence type="ECO:0000259" key="1">
    <source>
        <dbReference type="SMART" id="SM00635"/>
    </source>
</evidence>
<dbReference type="InterPro" id="IPR008964">
    <property type="entry name" value="Invasin/intimin_cell_adhesion"/>
</dbReference>
<evidence type="ECO:0000313" key="3">
    <source>
        <dbReference type="Proteomes" id="UP000186112"/>
    </source>
</evidence>
<dbReference type="InterPro" id="IPR003343">
    <property type="entry name" value="Big_2"/>
</dbReference>
<dbReference type="Gene3D" id="2.60.40.3630">
    <property type="match status" value="2"/>
</dbReference>